<dbReference type="SMART" id="SM00474">
    <property type="entry name" value="35EXOc"/>
    <property type="match status" value="1"/>
</dbReference>
<feature type="compositionally biased region" description="Polar residues" evidence="3">
    <location>
        <begin position="123"/>
        <end position="135"/>
    </location>
</feature>
<evidence type="ECO:0000313" key="5">
    <source>
        <dbReference type="EMBL" id="KAJ7721739.1"/>
    </source>
</evidence>
<evidence type="ECO:0000256" key="3">
    <source>
        <dbReference type="SAM" id="MobiDB-lite"/>
    </source>
</evidence>
<evidence type="ECO:0000313" key="6">
    <source>
        <dbReference type="Proteomes" id="UP001215280"/>
    </source>
</evidence>
<comment type="caution">
    <text evidence="5">The sequence shown here is derived from an EMBL/GenBank/DDBJ whole genome shotgun (WGS) entry which is preliminary data.</text>
</comment>
<dbReference type="InterPro" id="IPR051132">
    <property type="entry name" value="3-5_Exonuclease_domain"/>
</dbReference>
<dbReference type="Pfam" id="PF01612">
    <property type="entry name" value="DNA_pol_A_exo1"/>
    <property type="match status" value="1"/>
</dbReference>
<name>A0AAD7MLJ4_9AGAR</name>
<feature type="region of interest" description="Disordered" evidence="3">
    <location>
        <begin position="1"/>
        <end position="31"/>
    </location>
</feature>
<dbReference type="CDD" id="cd06141">
    <property type="entry name" value="WRN_exo"/>
    <property type="match status" value="1"/>
</dbReference>
<feature type="region of interest" description="Disordered" evidence="3">
    <location>
        <begin position="120"/>
        <end position="139"/>
    </location>
</feature>
<dbReference type="PANTHER" id="PTHR13620">
    <property type="entry name" value="3-5 EXONUCLEASE"/>
    <property type="match status" value="1"/>
</dbReference>
<evidence type="ECO:0000256" key="1">
    <source>
        <dbReference type="ARBA" id="ARBA00022722"/>
    </source>
</evidence>
<dbReference type="AlphaFoldDB" id="A0AAD7MLJ4"/>
<dbReference type="InterPro" id="IPR036397">
    <property type="entry name" value="RNaseH_sf"/>
</dbReference>
<protein>
    <submittedName>
        <fullName evidence="5">Ribonuclease H-like domain-containing protein</fullName>
    </submittedName>
</protein>
<accession>A0AAD7MLJ4</accession>
<reference evidence="5" key="1">
    <citation type="submission" date="2023-03" db="EMBL/GenBank/DDBJ databases">
        <title>Massive genome expansion in bonnet fungi (Mycena s.s.) driven by repeated elements and novel gene families across ecological guilds.</title>
        <authorList>
            <consortium name="Lawrence Berkeley National Laboratory"/>
            <person name="Harder C.B."/>
            <person name="Miyauchi S."/>
            <person name="Viragh M."/>
            <person name="Kuo A."/>
            <person name="Thoen E."/>
            <person name="Andreopoulos B."/>
            <person name="Lu D."/>
            <person name="Skrede I."/>
            <person name="Drula E."/>
            <person name="Henrissat B."/>
            <person name="Morin E."/>
            <person name="Kohler A."/>
            <person name="Barry K."/>
            <person name="LaButti K."/>
            <person name="Morin E."/>
            <person name="Salamov A."/>
            <person name="Lipzen A."/>
            <person name="Mereny Z."/>
            <person name="Hegedus B."/>
            <person name="Baldrian P."/>
            <person name="Stursova M."/>
            <person name="Weitz H."/>
            <person name="Taylor A."/>
            <person name="Grigoriev I.V."/>
            <person name="Nagy L.G."/>
            <person name="Martin F."/>
            <person name="Kauserud H."/>
        </authorList>
    </citation>
    <scope>NUCLEOTIDE SEQUENCE</scope>
    <source>
        <strain evidence="5">CBHHK188m</strain>
    </source>
</reference>
<dbReference type="InterPro" id="IPR012337">
    <property type="entry name" value="RNaseH-like_sf"/>
</dbReference>
<keyword evidence="2" id="KW-0378">Hydrolase</keyword>
<dbReference type="GO" id="GO:0003676">
    <property type="term" value="F:nucleic acid binding"/>
    <property type="evidence" value="ECO:0007669"/>
    <property type="project" value="InterPro"/>
</dbReference>
<keyword evidence="1" id="KW-0540">Nuclease</keyword>
<dbReference type="GO" id="GO:0006139">
    <property type="term" value="P:nucleobase-containing compound metabolic process"/>
    <property type="evidence" value="ECO:0007669"/>
    <property type="project" value="InterPro"/>
</dbReference>
<dbReference type="InterPro" id="IPR002562">
    <property type="entry name" value="3'-5'_exonuclease_dom"/>
</dbReference>
<dbReference type="EMBL" id="JARJLG010000265">
    <property type="protein sequence ID" value="KAJ7721739.1"/>
    <property type="molecule type" value="Genomic_DNA"/>
</dbReference>
<gene>
    <name evidence="5" type="ORF">DFH07DRAFT_857546</name>
</gene>
<feature type="domain" description="3'-5' exonuclease" evidence="4">
    <location>
        <begin position="174"/>
        <end position="362"/>
    </location>
</feature>
<dbReference type="Proteomes" id="UP001215280">
    <property type="component" value="Unassembled WGS sequence"/>
</dbReference>
<organism evidence="5 6">
    <name type="scientific">Mycena maculata</name>
    <dbReference type="NCBI Taxonomy" id="230809"/>
    <lineage>
        <taxon>Eukaryota</taxon>
        <taxon>Fungi</taxon>
        <taxon>Dikarya</taxon>
        <taxon>Basidiomycota</taxon>
        <taxon>Agaricomycotina</taxon>
        <taxon>Agaricomycetes</taxon>
        <taxon>Agaricomycetidae</taxon>
        <taxon>Agaricales</taxon>
        <taxon>Marasmiineae</taxon>
        <taxon>Mycenaceae</taxon>
        <taxon>Mycena</taxon>
    </lineage>
</organism>
<feature type="compositionally biased region" description="Low complexity" evidence="3">
    <location>
        <begin position="10"/>
        <end position="23"/>
    </location>
</feature>
<keyword evidence="6" id="KW-1185">Reference proteome</keyword>
<dbReference type="GO" id="GO:0008408">
    <property type="term" value="F:3'-5' exonuclease activity"/>
    <property type="evidence" value="ECO:0007669"/>
    <property type="project" value="InterPro"/>
</dbReference>
<dbReference type="PANTHER" id="PTHR13620:SF104">
    <property type="entry name" value="EXONUCLEASE 3'-5' DOMAIN-CONTAINING PROTEIN 2"/>
    <property type="match status" value="1"/>
</dbReference>
<proteinExistence type="predicted"/>
<sequence>MSKAPLSLVSRCRPAPSSPPRRATLSTAPPAPRESKVLAALGGFSLSELNDTIYEAYVSPRITLLISSLCSNSGPRNKPSEVHPFFRRAATATPVPRPAPRLKPAATKKSTLVRISPPKALHQAQQMEPATSQVPLETAPPDVEMPAAEEEAAPKVAPALPVYSYLSLEPAPTMRFTRTEADADKWIQELDHTGPISMDCEWEVVFRKGGTRPVSVIQVADKKNILVIQLRTKISQMTRFPIQLQQLLENPDIPKMGANIMNDANKMYKDYGVMTRNVVELGLLARQADPSCKAREVFGDSRTIVALAKLVERYLQKTLRKEADIRCSKWEGINLSEDMLEYAANDAYCGLEVYNHLISLAKANEIELDAAKYTKHLHHEHLVPPSTPENPPSEVPYIVWNDDMKYVKVSPNCLRIYRHWRGQWPIDVMAKQLAAKPGKTLERSTIVSYVVLCIDMLFMDSFVKSDLKKLRLLLQEDLGSWERHSEFFSRLERFVLKK</sequence>
<evidence type="ECO:0000259" key="4">
    <source>
        <dbReference type="SMART" id="SM00474"/>
    </source>
</evidence>
<dbReference type="GO" id="GO:0005737">
    <property type="term" value="C:cytoplasm"/>
    <property type="evidence" value="ECO:0007669"/>
    <property type="project" value="TreeGrafter"/>
</dbReference>
<dbReference type="SUPFAM" id="SSF53098">
    <property type="entry name" value="Ribonuclease H-like"/>
    <property type="match status" value="1"/>
</dbReference>
<evidence type="ECO:0000256" key="2">
    <source>
        <dbReference type="ARBA" id="ARBA00022801"/>
    </source>
</evidence>
<dbReference type="Gene3D" id="3.30.420.10">
    <property type="entry name" value="Ribonuclease H-like superfamily/Ribonuclease H"/>
    <property type="match status" value="1"/>
</dbReference>
<dbReference type="GO" id="GO:0005634">
    <property type="term" value="C:nucleus"/>
    <property type="evidence" value="ECO:0007669"/>
    <property type="project" value="TreeGrafter"/>
</dbReference>